<dbReference type="GO" id="GO:0005385">
    <property type="term" value="F:zinc ion transmembrane transporter activity"/>
    <property type="evidence" value="ECO:0007669"/>
    <property type="project" value="TreeGrafter"/>
</dbReference>
<sequence length="285" mass="31877">MLVIDNPGIELPAMRPRRYSPPRVLSFQENFPMVDSEKHILTNHNSLRLLAISCSLMMSIGIIPLVLFKDTHIKYLHTRGKFITNLLAIYASGNLLGHVFFKIIPEIKGLTSEEHFRQSLMIILVGYCTMFLIDMLSKKSSQTFNSEGYSSIIANVLDNLAHGISLASAYTLGNKFGVSTTICLFYHEIPHEISDVIILIHSGFNRREALYAEIFTSSFIMIGAIVTLAFVNISDMVWIILSFVAGSFLYVSLTSILGDRSLQDSNQFLTKTFSLMSGVVSAFLF</sequence>
<dbReference type="PANTHER" id="PTHR16950">
    <property type="entry name" value="ZINC TRANSPORTER SLC39A7 HISTIDINE-RICH MEMBRANE PROTEIN KE4"/>
    <property type="match status" value="1"/>
</dbReference>
<keyword evidence="2 5" id="KW-0812">Transmembrane</keyword>
<accession>A0A0C2MWQ0</accession>
<dbReference type="EMBL" id="JWZT01003622">
    <property type="protein sequence ID" value="KII66032.1"/>
    <property type="molecule type" value="Genomic_DNA"/>
</dbReference>
<protein>
    <submittedName>
        <fullName evidence="6">Zinc transporter ZIP13</fullName>
    </submittedName>
</protein>
<dbReference type="OMA" id="XLASSKS"/>
<comment type="caution">
    <text evidence="6">The sequence shown here is derived from an EMBL/GenBank/DDBJ whole genome shotgun (WGS) entry which is preliminary data.</text>
</comment>
<dbReference type="AlphaFoldDB" id="A0A0C2MWQ0"/>
<evidence type="ECO:0000256" key="3">
    <source>
        <dbReference type="ARBA" id="ARBA00022989"/>
    </source>
</evidence>
<dbReference type="Pfam" id="PF02535">
    <property type="entry name" value="Zip"/>
    <property type="match status" value="1"/>
</dbReference>
<feature type="transmembrane region" description="Helical" evidence="5">
    <location>
        <begin position="80"/>
        <end position="104"/>
    </location>
</feature>
<feature type="transmembrane region" description="Helical" evidence="5">
    <location>
        <begin position="49"/>
        <end position="68"/>
    </location>
</feature>
<evidence type="ECO:0000313" key="7">
    <source>
        <dbReference type="Proteomes" id="UP000031668"/>
    </source>
</evidence>
<keyword evidence="4 5" id="KW-0472">Membrane</keyword>
<evidence type="ECO:0000256" key="1">
    <source>
        <dbReference type="ARBA" id="ARBA00004141"/>
    </source>
</evidence>
<evidence type="ECO:0000313" key="6">
    <source>
        <dbReference type="EMBL" id="KII66032.1"/>
    </source>
</evidence>
<organism evidence="6 7">
    <name type="scientific">Thelohanellus kitauei</name>
    <name type="common">Myxosporean</name>
    <dbReference type="NCBI Taxonomy" id="669202"/>
    <lineage>
        <taxon>Eukaryota</taxon>
        <taxon>Metazoa</taxon>
        <taxon>Cnidaria</taxon>
        <taxon>Myxozoa</taxon>
        <taxon>Myxosporea</taxon>
        <taxon>Bivalvulida</taxon>
        <taxon>Platysporina</taxon>
        <taxon>Myxobolidae</taxon>
        <taxon>Thelohanellus</taxon>
    </lineage>
</organism>
<reference evidence="6 7" key="1">
    <citation type="journal article" date="2014" name="Genome Biol. Evol.">
        <title>The genome of the myxosporean Thelohanellus kitauei shows adaptations to nutrient acquisition within its fish host.</title>
        <authorList>
            <person name="Yang Y."/>
            <person name="Xiong J."/>
            <person name="Zhou Z."/>
            <person name="Huo F."/>
            <person name="Miao W."/>
            <person name="Ran C."/>
            <person name="Liu Y."/>
            <person name="Zhang J."/>
            <person name="Feng J."/>
            <person name="Wang M."/>
            <person name="Wang M."/>
            <person name="Wang L."/>
            <person name="Yao B."/>
        </authorList>
    </citation>
    <scope>NUCLEOTIDE SEQUENCE [LARGE SCALE GENOMIC DNA]</scope>
    <source>
        <strain evidence="6">Wuqing</strain>
    </source>
</reference>
<gene>
    <name evidence="6" type="ORF">RF11_10137</name>
</gene>
<name>A0A0C2MWQ0_THEKT</name>
<dbReference type="PANTHER" id="PTHR16950:SF16">
    <property type="entry name" value="ZINC TRANSPORTER ZIP13"/>
    <property type="match status" value="1"/>
</dbReference>
<dbReference type="GO" id="GO:0006882">
    <property type="term" value="P:intracellular zinc ion homeostasis"/>
    <property type="evidence" value="ECO:0007669"/>
    <property type="project" value="TreeGrafter"/>
</dbReference>
<feature type="transmembrane region" description="Helical" evidence="5">
    <location>
        <begin position="237"/>
        <end position="256"/>
    </location>
</feature>
<proteinExistence type="predicted"/>
<evidence type="ECO:0000256" key="2">
    <source>
        <dbReference type="ARBA" id="ARBA00022692"/>
    </source>
</evidence>
<evidence type="ECO:0000256" key="5">
    <source>
        <dbReference type="SAM" id="Phobius"/>
    </source>
</evidence>
<dbReference type="Proteomes" id="UP000031668">
    <property type="component" value="Unassembled WGS sequence"/>
</dbReference>
<comment type="subcellular location">
    <subcellularLocation>
        <location evidence="1">Membrane</location>
        <topology evidence="1">Multi-pass membrane protein</topology>
    </subcellularLocation>
</comment>
<feature type="transmembrane region" description="Helical" evidence="5">
    <location>
        <begin position="116"/>
        <end position="136"/>
    </location>
</feature>
<feature type="transmembrane region" description="Helical" evidence="5">
    <location>
        <begin position="210"/>
        <end position="231"/>
    </location>
</feature>
<keyword evidence="3 5" id="KW-1133">Transmembrane helix</keyword>
<keyword evidence="7" id="KW-1185">Reference proteome</keyword>
<dbReference type="OrthoDB" id="200954at2759"/>
<dbReference type="GO" id="GO:0016020">
    <property type="term" value="C:membrane"/>
    <property type="evidence" value="ECO:0007669"/>
    <property type="project" value="UniProtKB-SubCell"/>
</dbReference>
<evidence type="ECO:0000256" key="4">
    <source>
        <dbReference type="ARBA" id="ARBA00023136"/>
    </source>
</evidence>
<dbReference type="InterPro" id="IPR003689">
    <property type="entry name" value="ZIP"/>
</dbReference>